<name>A0A9X6N7W4_BACTV</name>
<dbReference type="Pfam" id="PF13529">
    <property type="entry name" value="Peptidase_C39_2"/>
    <property type="match status" value="1"/>
</dbReference>
<dbReference type="EMBL" id="MOOV01000022">
    <property type="protein sequence ID" value="OUC03756.1"/>
    <property type="molecule type" value="Genomic_DNA"/>
</dbReference>
<dbReference type="InterPro" id="IPR038765">
    <property type="entry name" value="Papain-like_cys_pep_sf"/>
</dbReference>
<dbReference type="AlphaFoldDB" id="A0A9X6N7W4"/>
<sequence>MSTKFMKVSAEDGTGIPAHFHYDPYYNRYQEHVKRLVAQGNPIIVRLHPGTYYPMSDDTLHYRVDHEGHVVAIIGYDEQEQVFLLADPWNKSGERTGIIKMPYEQFSIQNVDGTLDAMTIPVPWEMSLEVPENPEGVFDITAHITYTCPTPLSQSYNHLHNSRIKISLPEGITLVQDEAVKSFGEMGTFAPGETIEIKWRAEVTKEIVNKEIVVQVRGIVSSDDPYSYSDVIGQRGTLTVSLTPVKVLN</sequence>
<gene>
    <name evidence="2" type="ORF">BK784_01825</name>
</gene>
<evidence type="ECO:0000259" key="1">
    <source>
        <dbReference type="Pfam" id="PF13529"/>
    </source>
</evidence>
<proteinExistence type="predicted"/>
<evidence type="ECO:0000313" key="3">
    <source>
        <dbReference type="Proteomes" id="UP000195160"/>
    </source>
</evidence>
<evidence type="ECO:0000313" key="2">
    <source>
        <dbReference type="EMBL" id="OUC03756.1"/>
    </source>
</evidence>
<dbReference type="SUPFAM" id="SSF54001">
    <property type="entry name" value="Cysteine proteinases"/>
    <property type="match status" value="1"/>
</dbReference>
<organism evidence="2 3">
    <name type="scientific">Bacillus thuringiensis subsp. medellin</name>
    <dbReference type="NCBI Taxonomy" id="79672"/>
    <lineage>
        <taxon>Bacteria</taxon>
        <taxon>Bacillati</taxon>
        <taxon>Bacillota</taxon>
        <taxon>Bacilli</taxon>
        <taxon>Bacillales</taxon>
        <taxon>Bacillaceae</taxon>
        <taxon>Bacillus</taxon>
        <taxon>Bacillus cereus group</taxon>
    </lineage>
</organism>
<comment type="caution">
    <text evidence="2">The sequence shown here is derived from an EMBL/GenBank/DDBJ whole genome shotgun (WGS) entry which is preliminary data.</text>
</comment>
<dbReference type="InterPro" id="IPR039564">
    <property type="entry name" value="Peptidase_C39-like"/>
</dbReference>
<dbReference type="RefSeq" id="WP_088065515.1">
    <property type="nucleotide sequence ID" value="NZ_MOOV01000022.1"/>
</dbReference>
<dbReference type="Gene3D" id="3.90.70.10">
    <property type="entry name" value="Cysteine proteinases"/>
    <property type="match status" value="1"/>
</dbReference>
<accession>A0A9X6N7W4</accession>
<feature type="domain" description="Peptidase C39-like" evidence="1">
    <location>
        <begin position="30"/>
        <end position="89"/>
    </location>
</feature>
<dbReference type="Proteomes" id="UP000195160">
    <property type="component" value="Unassembled WGS sequence"/>
</dbReference>
<protein>
    <recommendedName>
        <fullName evidence="1">Peptidase C39-like domain-containing protein</fullName>
    </recommendedName>
</protein>
<reference evidence="2 3" key="1">
    <citation type="submission" date="2016-10" db="EMBL/GenBank/DDBJ databases">
        <title>Comparative genomics of Bacillus thuringiensis reveals a path to pathogens against multiple invertebrate hosts.</title>
        <authorList>
            <person name="Zheng J."/>
            <person name="Gao Q."/>
            <person name="Liu H."/>
            <person name="Peng D."/>
            <person name="Ruan L."/>
            <person name="Sun M."/>
        </authorList>
    </citation>
    <scope>NUCLEOTIDE SEQUENCE [LARGE SCALE GENOMIC DNA]</scope>
    <source>
        <strain evidence="2">T30001</strain>
    </source>
</reference>